<feature type="region of interest" description="Disordered" evidence="1">
    <location>
        <begin position="1"/>
        <end position="23"/>
    </location>
</feature>
<keyword evidence="3" id="KW-1185">Reference proteome</keyword>
<gene>
    <name evidence="2" type="ORF">GCM10023091_06310</name>
</gene>
<proteinExistence type="predicted"/>
<reference evidence="3" key="1">
    <citation type="journal article" date="2019" name="Int. J. Syst. Evol. Microbiol.">
        <title>The Global Catalogue of Microorganisms (GCM) 10K type strain sequencing project: providing services to taxonomists for standard genome sequencing and annotation.</title>
        <authorList>
            <consortium name="The Broad Institute Genomics Platform"/>
            <consortium name="The Broad Institute Genome Sequencing Center for Infectious Disease"/>
            <person name="Wu L."/>
            <person name="Ma J."/>
        </authorList>
    </citation>
    <scope>NUCLEOTIDE SEQUENCE [LARGE SCALE GENOMIC DNA]</scope>
    <source>
        <strain evidence="3">JCM 31920</strain>
    </source>
</reference>
<evidence type="ECO:0000256" key="1">
    <source>
        <dbReference type="SAM" id="MobiDB-lite"/>
    </source>
</evidence>
<name>A0ABP8LNN3_9BACT</name>
<accession>A0ABP8LNN3</accession>
<protein>
    <submittedName>
        <fullName evidence="2">Uncharacterized protein</fullName>
    </submittedName>
</protein>
<dbReference type="Proteomes" id="UP001501508">
    <property type="component" value="Unassembled WGS sequence"/>
</dbReference>
<evidence type="ECO:0000313" key="2">
    <source>
        <dbReference type="EMBL" id="GAA4433170.1"/>
    </source>
</evidence>
<organism evidence="2 3">
    <name type="scientific">Ravibacter arvi</name>
    <dbReference type="NCBI Taxonomy" id="2051041"/>
    <lineage>
        <taxon>Bacteria</taxon>
        <taxon>Pseudomonadati</taxon>
        <taxon>Bacteroidota</taxon>
        <taxon>Cytophagia</taxon>
        <taxon>Cytophagales</taxon>
        <taxon>Spirosomataceae</taxon>
        <taxon>Ravibacter</taxon>
    </lineage>
</organism>
<dbReference type="EMBL" id="BAABEY010000005">
    <property type="protein sequence ID" value="GAA4433170.1"/>
    <property type="molecule type" value="Genomic_DNA"/>
</dbReference>
<sequence length="78" mass="8676">MEDPGENPDGEQNGHCNGDEKIGDQKQGGHILAFAWVTTEKEISLFQCSLLFSKYRAVRDRLVGALEKKIICGQVQQV</sequence>
<evidence type="ECO:0000313" key="3">
    <source>
        <dbReference type="Proteomes" id="UP001501508"/>
    </source>
</evidence>
<comment type="caution">
    <text evidence="2">The sequence shown here is derived from an EMBL/GenBank/DDBJ whole genome shotgun (WGS) entry which is preliminary data.</text>
</comment>